<sequence>MAGGCCALRTFVRNNPPMFSFLLCLLILAVTVLALSVYVALTGDKDEAVSEDWQALLYGISSLMVCPMGTVTGVTPSPPLAEHSGNISTVTTLVRLNMTPFDTTILDSAMWISVTGAKLGLGGRGANANMSITVLPVSSREECSGTGCLRRYCVSISGPKSMLPQTRSLQCPVTDTKTQLLAEVKVMDQEATLPSNCYRIVYNADSTMNVTVSQGDRSLCARRLMYSTFFVMTSCAIIILAVMIFVPAGEDMKSKELL</sequence>
<comment type="subcellular location">
    <subcellularLocation>
        <location evidence="1">Membrane</location>
        <topology evidence="1">Multi-pass membrane protein</topology>
    </subcellularLocation>
</comment>
<evidence type="ECO:0000313" key="10">
    <source>
        <dbReference type="RefSeq" id="XP_002939925.2"/>
    </source>
</evidence>
<evidence type="ECO:0000256" key="5">
    <source>
        <dbReference type="ARBA" id="ARBA00038111"/>
    </source>
</evidence>
<dbReference type="PANTHER" id="PTHR16002">
    <property type="entry name" value="TRANSMEMBRANE PROTEIN 248-LIKE"/>
    <property type="match status" value="1"/>
</dbReference>
<dbReference type="GO" id="GO:0016020">
    <property type="term" value="C:membrane"/>
    <property type="evidence" value="ECO:0007669"/>
    <property type="project" value="UniProtKB-SubCell"/>
</dbReference>
<organism evidence="9 10">
    <name type="scientific">Xenopus tropicalis</name>
    <name type="common">Western clawed frog</name>
    <name type="synonym">Silurana tropicalis</name>
    <dbReference type="NCBI Taxonomy" id="8364"/>
    <lineage>
        <taxon>Eukaryota</taxon>
        <taxon>Metazoa</taxon>
        <taxon>Chordata</taxon>
        <taxon>Craniata</taxon>
        <taxon>Vertebrata</taxon>
        <taxon>Euteleostomi</taxon>
        <taxon>Amphibia</taxon>
        <taxon>Batrachia</taxon>
        <taxon>Anura</taxon>
        <taxon>Pipoidea</taxon>
        <taxon>Pipidae</taxon>
        <taxon>Xenopodinae</taxon>
        <taxon>Xenopus</taxon>
        <taxon>Silurana</taxon>
    </lineage>
</organism>
<evidence type="ECO:0000256" key="2">
    <source>
        <dbReference type="ARBA" id="ARBA00022692"/>
    </source>
</evidence>
<accession>A0A8J0QTK4</accession>
<dbReference type="AGR" id="Xenbase:XB-GENE-29084087"/>
<dbReference type="RefSeq" id="XP_002939925.2">
    <property type="nucleotide sequence ID" value="XM_002939879.4"/>
</dbReference>
<dbReference type="InterPro" id="IPR039493">
    <property type="entry name" value="TMEM248/TMEM219"/>
</dbReference>
<protein>
    <recommendedName>
        <fullName evidence="6">Transmembrane protein 248</fullName>
    </recommendedName>
</protein>
<keyword evidence="3 7" id="KW-1133">Transmembrane helix</keyword>
<dbReference type="GeneID" id="100498222"/>
<dbReference type="OrthoDB" id="8680674at2759"/>
<dbReference type="Proteomes" id="UP000008143">
    <property type="component" value="Chromosome 9"/>
</dbReference>
<evidence type="ECO:0000256" key="6">
    <source>
        <dbReference type="ARBA" id="ARBA00039285"/>
    </source>
</evidence>
<evidence type="ECO:0000256" key="1">
    <source>
        <dbReference type="ARBA" id="ARBA00004141"/>
    </source>
</evidence>
<evidence type="ECO:0000256" key="7">
    <source>
        <dbReference type="SAM" id="Phobius"/>
    </source>
</evidence>
<feature type="transmembrane region" description="Helical" evidence="7">
    <location>
        <begin position="224"/>
        <end position="248"/>
    </location>
</feature>
<dbReference type="PANTHER" id="PTHR16002:SF5">
    <property type="entry name" value="TRANSMEMBRANE PROTEIN 248"/>
    <property type="match status" value="1"/>
</dbReference>
<evidence type="ECO:0000256" key="3">
    <source>
        <dbReference type="ARBA" id="ARBA00022989"/>
    </source>
</evidence>
<keyword evidence="2 7" id="KW-0812">Transmembrane</keyword>
<proteinExistence type="inferred from homology"/>
<feature type="domain" description="TMEM248/TMEM219" evidence="8">
    <location>
        <begin position="8"/>
        <end position="205"/>
    </location>
</feature>
<dbReference type="Xenbase" id="XB-GENE-29084087">
    <property type="gene designation" value="LOC100498222"/>
</dbReference>
<keyword evidence="9" id="KW-1185">Reference proteome</keyword>
<evidence type="ECO:0000256" key="4">
    <source>
        <dbReference type="ARBA" id="ARBA00023136"/>
    </source>
</evidence>
<dbReference type="InterPro" id="IPR039587">
    <property type="entry name" value="TMEM248/TMEM219_dom"/>
</dbReference>
<dbReference type="AlphaFoldDB" id="A0A8J0QTK4"/>
<comment type="similarity">
    <text evidence="5">Belongs to the TMEM248 family.</text>
</comment>
<evidence type="ECO:0000313" key="9">
    <source>
        <dbReference type="Proteomes" id="UP000008143"/>
    </source>
</evidence>
<keyword evidence="4 7" id="KW-0472">Membrane</keyword>
<evidence type="ECO:0000259" key="8">
    <source>
        <dbReference type="Pfam" id="PF14940"/>
    </source>
</evidence>
<dbReference type="KEGG" id="xtr:100498222"/>
<dbReference type="Pfam" id="PF14940">
    <property type="entry name" value="TMEM219"/>
    <property type="match status" value="1"/>
</dbReference>
<feature type="transmembrane region" description="Helical" evidence="7">
    <location>
        <begin position="18"/>
        <end position="41"/>
    </location>
</feature>
<name>A0A8J0QTK4_XENTR</name>
<evidence type="ECO:0000313" key="11">
    <source>
        <dbReference type="Xenbase" id="XB-GENE-29084087"/>
    </source>
</evidence>
<gene>
    <name evidence="10 11" type="primary">LOC100498222</name>
</gene>
<reference evidence="10" key="1">
    <citation type="submission" date="2025-08" db="UniProtKB">
        <authorList>
            <consortium name="RefSeq"/>
        </authorList>
    </citation>
    <scope>IDENTIFICATION</scope>
    <source>
        <strain evidence="10">Nigerian</strain>
        <tissue evidence="10">Liver and blood</tissue>
    </source>
</reference>